<reference evidence="1" key="1">
    <citation type="journal article" date="2014" name="Front. Microbiol.">
        <title>High frequency of phylogenetically diverse reductive dehalogenase-homologous genes in deep subseafloor sedimentary metagenomes.</title>
        <authorList>
            <person name="Kawai M."/>
            <person name="Futagami T."/>
            <person name="Toyoda A."/>
            <person name="Takaki Y."/>
            <person name="Nishi S."/>
            <person name="Hori S."/>
            <person name="Arai W."/>
            <person name="Tsubouchi T."/>
            <person name="Morono Y."/>
            <person name="Uchiyama I."/>
            <person name="Ito T."/>
            <person name="Fujiyama A."/>
            <person name="Inagaki F."/>
            <person name="Takami H."/>
        </authorList>
    </citation>
    <scope>NUCLEOTIDE SEQUENCE</scope>
    <source>
        <strain evidence="1">Expedition CK06-06</strain>
    </source>
</reference>
<gene>
    <name evidence="1" type="ORF">S12H4_38047</name>
</gene>
<proteinExistence type="predicted"/>
<feature type="non-terminal residue" evidence="1">
    <location>
        <position position="1"/>
    </location>
</feature>
<accession>X1S8W4</accession>
<protein>
    <submittedName>
        <fullName evidence="1">Uncharacterized protein</fullName>
    </submittedName>
</protein>
<evidence type="ECO:0000313" key="1">
    <source>
        <dbReference type="EMBL" id="GAI89403.1"/>
    </source>
</evidence>
<dbReference type="AlphaFoldDB" id="X1S8W4"/>
<organism evidence="1">
    <name type="scientific">marine sediment metagenome</name>
    <dbReference type="NCBI Taxonomy" id="412755"/>
    <lineage>
        <taxon>unclassified sequences</taxon>
        <taxon>metagenomes</taxon>
        <taxon>ecological metagenomes</taxon>
    </lineage>
</organism>
<name>X1S8W4_9ZZZZ</name>
<dbReference type="EMBL" id="BARW01022863">
    <property type="protein sequence ID" value="GAI89403.1"/>
    <property type="molecule type" value="Genomic_DNA"/>
</dbReference>
<comment type="caution">
    <text evidence="1">The sequence shown here is derived from an EMBL/GenBank/DDBJ whole genome shotgun (WGS) entry which is preliminary data.</text>
</comment>
<sequence>IGGPGRLTCAVTGKAKYSGGHVLQATLINAEETAEYAA</sequence>